<reference evidence="1 2" key="1">
    <citation type="submission" date="2023-07" db="EMBL/GenBank/DDBJ databases">
        <title>Sequencing the genomes of 1000 actinobacteria strains.</title>
        <authorList>
            <person name="Klenk H.-P."/>
        </authorList>
    </citation>
    <scope>NUCLEOTIDE SEQUENCE [LARGE SCALE GENOMIC DNA]</scope>
    <source>
        <strain evidence="1 2">DSM 44109</strain>
    </source>
</reference>
<sequence>MTPGHASNPCYRPIPSMVAAGAITAKCQAASPPVPGVQGGRDPATGVRVPSLRAGRTRSLSRLDGILRRETSVLRDPSICDACARLRLRRNPEARTTVDMWTPYCDAFPDKVPDAIFLGGFDHREEYPGDGGVRFVLREGQESVLRLYESLTGAS</sequence>
<gene>
    <name evidence="1" type="ORF">J2S55_004704</name>
</gene>
<proteinExistence type="predicted"/>
<dbReference type="RefSeq" id="WP_306864788.1">
    <property type="nucleotide sequence ID" value="NZ_JAUSRB010000002.1"/>
</dbReference>
<name>A0ABT9R874_9ACTN</name>
<evidence type="ECO:0000313" key="2">
    <source>
        <dbReference type="Proteomes" id="UP001230426"/>
    </source>
</evidence>
<evidence type="ECO:0000313" key="1">
    <source>
        <dbReference type="EMBL" id="MDP9865438.1"/>
    </source>
</evidence>
<protein>
    <submittedName>
        <fullName evidence="1">Uncharacterized protein</fullName>
    </submittedName>
</protein>
<dbReference type="EMBL" id="JAUSRB010000002">
    <property type="protein sequence ID" value="MDP9865438.1"/>
    <property type="molecule type" value="Genomic_DNA"/>
</dbReference>
<comment type="caution">
    <text evidence="1">The sequence shown here is derived from an EMBL/GenBank/DDBJ whole genome shotgun (WGS) entry which is preliminary data.</text>
</comment>
<keyword evidence="2" id="KW-1185">Reference proteome</keyword>
<accession>A0ABT9R874</accession>
<dbReference type="Proteomes" id="UP001230426">
    <property type="component" value="Unassembled WGS sequence"/>
</dbReference>
<organism evidence="1 2">
    <name type="scientific">Streptosporangium brasiliense</name>
    <dbReference type="NCBI Taxonomy" id="47480"/>
    <lineage>
        <taxon>Bacteria</taxon>
        <taxon>Bacillati</taxon>
        <taxon>Actinomycetota</taxon>
        <taxon>Actinomycetes</taxon>
        <taxon>Streptosporangiales</taxon>
        <taxon>Streptosporangiaceae</taxon>
        <taxon>Streptosporangium</taxon>
    </lineage>
</organism>